<evidence type="ECO:0000259" key="4">
    <source>
        <dbReference type="Pfam" id="PF01494"/>
    </source>
</evidence>
<protein>
    <recommendedName>
        <fullName evidence="4">FAD-binding domain-containing protein</fullName>
    </recommendedName>
</protein>
<dbReference type="Proteomes" id="UP000305067">
    <property type="component" value="Unassembled WGS sequence"/>
</dbReference>
<dbReference type="GO" id="GO:0016491">
    <property type="term" value="F:oxidoreductase activity"/>
    <property type="evidence" value="ECO:0007669"/>
    <property type="project" value="UniProtKB-KW"/>
</dbReference>
<name>A0A5C3QP77_9AGAR</name>
<accession>A0A5C3QP77</accession>
<reference evidence="5 6" key="1">
    <citation type="journal article" date="2019" name="Nat. Ecol. Evol.">
        <title>Megaphylogeny resolves global patterns of mushroom evolution.</title>
        <authorList>
            <person name="Varga T."/>
            <person name="Krizsan K."/>
            <person name="Foldi C."/>
            <person name="Dima B."/>
            <person name="Sanchez-Garcia M."/>
            <person name="Sanchez-Ramirez S."/>
            <person name="Szollosi G.J."/>
            <person name="Szarkandi J.G."/>
            <person name="Papp V."/>
            <person name="Albert L."/>
            <person name="Andreopoulos W."/>
            <person name="Angelini C."/>
            <person name="Antonin V."/>
            <person name="Barry K.W."/>
            <person name="Bougher N.L."/>
            <person name="Buchanan P."/>
            <person name="Buyck B."/>
            <person name="Bense V."/>
            <person name="Catcheside P."/>
            <person name="Chovatia M."/>
            <person name="Cooper J."/>
            <person name="Damon W."/>
            <person name="Desjardin D."/>
            <person name="Finy P."/>
            <person name="Geml J."/>
            <person name="Haridas S."/>
            <person name="Hughes K."/>
            <person name="Justo A."/>
            <person name="Karasinski D."/>
            <person name="Kautmanova I."/>
            <person name="Kiss B."/>
            <person name="Kocsube S."/>
            <person name="Kotiranta H."/>
            <person name="LaButti K.M."/>
            <person name="Lechner B.E."/>
            <person name="Liimatainen K."/>
            <person name="Lipzen A."/>
            <person name="Lukacs Z."/>
            <person name="Mihaltcheva S."/>
            <person name="Morgado L.N."/>
            <person name="Niskanen T."/>
            <person name="Noordeloos M.E."/>
            <person name="Ohm R.A."/>
            <person name="Ortiz-Santana B."/>
            <person name="Ovrebo C."/>
            <person name="Racz N."/>
            <person name="Riley R."/>
            <person name="Savchenko A."/>
            <person name="Shiryaev A."/>
            <person name="Soop K."/>
            <person name="Spirin V."/>
            <person name="Szebenyi C."/>
            <person name="Tomsovsky M."/>
            <person name="Tulloss R.E."/>
            <person name="Uehling J."/>
            <person name="Grigoriev I.V."/>
            <person name="Vagvolgyi C."/>
            <person name="Papp T."/>
            <person name="Martin F.M."/>
            <person name="Miettinen O."/>
            <person name="Hibbett D.S."/>
            <person name="Nagy L.G."/>
        </authorList>
    </citation>
    <scope>NUCLEOTIDE SEQUENCE [LARGE SCALE GENOMIC DNA]</scope>
    <source>
        <strain evidence="5 6">CBS 309.79</strain>
    </source>
</reference>
<dbReference type="PANTHER" id="PTHR46720:SF3">
    <property type="entry name" value="FAD-BINDING DOMAIN-CONTAINING PROTEIN-RELATED"/>
    <property type="match status" value="1"/>
</dbReference>
<evidence type="ECO:0000256" key="2">
    <source>
        <dbReference type="ARBA" id="ARBA00022827"/>
    </source>
</evidence>
<dbReference type="EMBL" id="ML178820">
    <property type="protein sequence ID" value="TFL03387.1"/>
    <property type="molecule type" value="Genomic_DNA"/>
</dbReference>
<dbReference type="InterPro" id="IPR051104">
    <property type="entry name" value="FAD_monoxygenase"/>
</dbReference>
<dbReference type="Gene3D" id="3.50.50.60">
    <property type="entry name" value="FAD/NAD(P)-binding domain"/>
    <property type="match status" value="1"/>
</dbReference>
<organism evidence="5 6">
    <name type="scientific">Pterulicium gracile</name>
    <dbReference type="NCBI Taxonomy" id="1884261"/>
    <lineage>
        <taxon>Eukaryota</taxon>
        <taxon>Fungi</taxon>
        <taxon>Dikarya</taxon>
        <taxon>Basidiomycota</taxon>
        <taxon>Agaricomycotina</taxon>
        <taxon>Agaricomycetes</taxon>
        <taxon>Agaricomycetidae</taxon>
        <taxon>Agaricales</taxon>
        <taxon>Pleurotineae</taxon>
        <taxon>Pterulaceae</taxon>
        <taxon>Pterulicium</taxon>
    </lineage>
</organism>
<dbReference type="SUPFAM" id="SSF51905">
    <property type="entry name" value="FAD/NAD(P)-binding domain"/>
    <property type="match status" value="1"/>
</dbReference>
<dbReference type="OrthoDB" id="417877at2759"/>
<proteinExistence type="predicted"/>
<dbReference type="PRINTS" id="PR00420">
    <property type="entry name" value="RNGMNOXGNASE"/>
</dbReference>
<dbReference type="GO" id="GO:0044550">
    <property type="term" value="P:secondary metabolite biosynthetic process"/>
    <property type="evidence" value="ECO:0007669"/>
    <property type="project" value="TreeGrafter"/>
</dbReference>
<evidence type="ECO:0000313" key="6">
    <source>
        <dbReference type="Proteomes" id="UP000305067"/>
    </source>
</evidence>
<evidence type="ECO:0000256" key="1">
    <source>
        <dbReference type="ARBA" id="ARBA00022630"/>
    </source>
</evidence>
<keyword evidence="1" id="KW-0285">Flavoprotein</keyword>
<feature type="domain" description="FAD-binding" evidence="4">
    <location>
        <begin position="316"/>
        <end position="384"/>
    </location>
</feature>
<keyword evidence="3" id="KW-0560">Oxidoreductase</keyword>
<evidence type="ECO:0000313" key="5">
    <source>
        <dbReference type="EMBL" id="TFL03387.1"/>
    </source>
</evidence>
<dbReference type="AlphaFoldDB" id="A0A5C3QP77"/>
<dbReference type="InterPro" id="IPR002938">
    <property type="entry name" value="FAD-bd"/>
</dbReference>
<dbReference type="STRING" id="1884261.A0A5C3QP77"/>
<sequence>MQNQRRISICGGGLGGLALAVTIGKFNPDVPIDVFEAGSAITTTGAGVTMWKRTWQVMQRLGMDTDLAKRTVVPPADEPALGMTFRKANMPNGGYTFFEQVVPYGKIGLHRADLLDVLVNHLPKSCTVHLNKRLTHYTTSTNDHTGISANEARPVTLHFSDGTTAAADVLIGADGIRSPTRKTLFQHLAKERNDECLLAFGEPVWSGAIAYRYLIPREDLDKVWPNHRVLERGLTYCGKNKHLVAYTVSQGKYINVAAFDTKRELEGTPFPHGKWVADVPTQEAVDAYSGFEPEAMALLQLMKVPSRWAVHVLKPTTHWVNGNVAILGDASHAMRPCFGTGAGSAIEDAYILGRLLALPSSRSHPIPKLLKTYERVRVPLANELLVGARLTGFLYDFTHEGYADGSEGSASYVARHESANGGHGKTEEEVMKRHGEAIRDKWNKVHFTTTPDDDWREAEGLLAAGFATAKM</sequence>
<dbReference type="InterPro" id="IPR036188">
    <property type="entry name" value="FAD/NAD-bd_sf"/>
</dbReference>
<evidence type="ECO:0000256" key="3">
    <source>
        <dbReference type="ARBA" id="ARBA00023002"/>
    </source>
</evidence>
<dbReference type="GO" id="GO:0071949">
    <property type="term" value="F:FAD binding"/>
    <property type="evidence" value="ECO:0007669"/>
    <property type="project" value="InterPro"/>
</dbReference>
<dbReference type="PANTHER" id="PTHR46720">
    <property type="entry name" value="HYDROXYLASE, PUTATIVE (AFU_ORTHOLOGUE AFUA_3G01460)-RELATED"/>
    <property type="match status" value="1"/>
</dbReference>
<keyword evidence="6" id="KW-1185">Reference proteome</keyword>
<gene>
    <name evidence="5" type="ORF">BDV98DRAFT_564139</name>
</gene>
<keyword evidence="2" id="KW-0274">FAD</keyword>
<dbReference type="SUPFAM" id="SSF54373">
    <property type="entry name" value="FAD-linked reductases, C-terminal domain"/>
    <property type="match status" value="1"/>
</dbReference>
<dbReference type="Pfam" id="PF01494">
    <property type="entry name" value="FAD_binding_3"/>
    <property type="match status" value="2"/>
</dbReference>
<feature type="domain" description="FAD-binding" evidence="4">
    <location>
        <begin position="8"/>
        <end position="187"/>
    </location>
</feature>